<dbReference type="CDD" id="cd00198">
    <property type="entry name" value="vWFA"/>
    <property type="match status" value="1"/>
</dbReference>
<feature type="transmembrane region" description="Helical" evidence="1">
    <location>
        <begin position="37"/>
        <end position="56"/>
    </location>
</feature>
<evidence type="ECO:0008006" key="4">
    <source>
        <dbReference type="Google" id="ProtNLM"/>
    </source>
</evidence>
<dbReference type="EMBL" id="PPXF01000065">
    <property type="protein sequence ID" value="POH59668.1"/>
    <property type="molecule type" value="Genomic_DNA"/>
</dbReference>
<keyword evidence="1" id="KW-1133">Transmembrane helix</keyword>
<keyword evidence="1" id="KW-0472">Membrane</keyword>
<dbReference type="OrthoDB" id="3789542at2"/>
<name>A0A2S3Z5Z4_9MICO</name>
<gene>
    <name evidence="2" type="ORF">C3B59_17400</name>
</gene>
<dbReference type="Gene3D" id="3.40.50.410">
    <property type="entry name" value="von Willebrand factor, type A domain"/>
    <property type="match status" value="1"/>
</dbReference>
<keyword evidence="1" id="KW-0812">Transmembrane</keyword>
<comment type="caution">
    <text evidence="2">The sequence shown here is derived from an EMBL/GenBank/DDBJ whole genome shotgun (WGS) entry which is preliminary data.</text>
</comment>
<proteinExistence type="predicted"/>
<accession>A0A2S3Z5Z4</accession>
<evidence type="ECO:0000256" key="1">
    <source>
        <dbReference type="SAM" id="Phobius"/>
    </source>
</evidence>
<dbReference type="AlphaFoldDB" id="A0A2S3Z5Z4"/>
<dbReference type="Proteomes" id="UP000237104">
    <property type="component" value="Unassembled WGS sequence"/>
</dbReference>
<dbReference type="SUPFAM" id="SSF53300">
    <property type="entry name" value="vWA-like"/>
    <property type="match status" value="1"/>
</dbReference>
<evidence type="ECO:0000313" key="2">
    <source>
        <dbReference type="EMBL" id="POH59668.1"/>
    </source>
</evidence>
<reference evidence="2 3" key="1">
    <citation type="submission" date="2018-01" db="EMBL/GenBank/DDBJ databases">
        <title>Cryobacterium sp. nov., from glaciers in China.</title>
        <authorList>
            <person name="Liu Q."/>
            <person name="Xin Y.-H."/>
        </authorList>
    </citation>
    <scope>NUCLEOTIDE SEQUENCE [LARGE SCALE GENOMIC DNA]</scope>
    <source>
        <strain evidence="2 3">TMB1-8</strain>
    </source>
</reference>
<organism evidence="2 3">
    <name type="scientific">Cryobacterium zongtaii</name>
    <dbReference type="NCBI Taxonomy" id="1259217"/>
    <lineage>
        <taxon>Bacteria</taxon>
        <taxon>Bacillati</taxon>
        <taxon>Actinomycetota</taxon>
        <taxon>Actinomycetes</taxon>
        <taxon>Micrococcales</taxon>
        <taxon>Microbacteriaceae</taxon>
        <taxon>Cryobacterium</taxon>
    </lineage>
</organism>
<protein>
    <recommendedName>
        <fullName evidence="4">VWFA domain-containing protein</fullName>
    </recommendedName>
</protein>
<sequence length="256" mass="26528">MRVIGSRTLLARSAPGRLSRSGQLASATIGRGRRWPIVLAVFVPLLLLGLLGAALVPKAASPLADFLLDGPRSPGCVRLVLLRDQSGSMVEHAAAREEATERLLEWVVQPEVLRGDDEVAVIDWAGSAVVALPATRVSELSGDVPGTRSGLSDGTDVTVGIDAAAEMPLTNCRVAFVFLTDGFSEPVDTAAAQAMRDIGVASVATIVPSGVGLADTWARDFPYGLVRTVEAGAADRNAAAIAEALGAATGQRLAQR</sequence>
<dbReference type="InterPro" id="IPR036465">
    <property type="entry name" value="vWFA_dom_sf"/>
</dbReference>
<dbReference type="RefSeq" id="WP_103432454.1">
    <property type="nucleotide sequence ID" value="NZ_PPXF01000065.1"/>
</dbReference>
<evidence type="ECO:0000313" key="3">
    <source>
        <dbReference type="Proteomes" id="UP000237104"/>
    </source>
</evidence>